<name>A0A151B2P1_9CLOT</name>
<protein>
    <submittedName>
        <fullName evidence="1">Putative redox-active protein</fullName>
    </submittedName>
</protein>
<keyword evidence="2" id="KW-1185">Reference proteome</keyword>
<dbReference type="EMBL" id="LTBA01000022">
    <property type="protein sequence ID" value="KYH34199.1"/>
    <property type="molecule type" value="Genomic_DNA"/>
</dbReference>
<sequence>MTKVLKFHKEGFNCAESMVKAMNEEKKLNIPISIASPFGTGMSVCSTCGAVTGALMVLGAIKGRETLEEVNESRRAAREIMSRVKEEYGTYECLELKKKGVSCSEIIKYTYDVLQEYV</sequence>
<dbReference type="STRING" id="1121338.CLTEP_18520"/>
<organism evidence="1 2">
    <name type="scientific">Clostridium tepidiprofundi DSM 19306</name>
    <dbReference type="NCBI Taxonomy" id="1121338"/>
    <lineage>
        <taxon>Bacteria</taxon>
        <taxon>Bacillati</taxon>
        <taxon>Bacillota</taxon>
        <taxon>Clostridia</taxon>
        <taxon>Eubacteriales</taxon>
        <taxon>Clostridiaceae</taxon>
        <taxon>Clostridium</taxon>
    </lineage>
</organism>
<dbReference type="NCBIfam" id="TIGR01909">
    <property type="entry name" value="C_GCAxxG_C_C"/>
    <property type="match status" value="1"/>
</dbReference>
<accession>A0A151B2P1</accession>
<dbReference type="AlphaFoldDB" id="A0A151B2P1"/>
<reference evidence="1 2" key="1">
    <citation type="submission" date="2016-02" db="EMBL/GenBank/DDBJ databases">
        <title>Genome sequence of Clostridium tepidiprofundi DSM 19306.</title>
        <authorList>
            <person name="Poehlein A."/>
            <person name="Daniel R."/>
        </authorList>
    </citation>
    <scope>NUCLEOTIDE SEQUENCE [LARGE SCALE GENOMIC DNA]</scope>
    <source>
        <strain evidence="1 2">DSM 19306</strain>
    </source>
</reference>
<comment type="caution">
    <text evidence="1">The sequence shown here is derived from an EMBL/GenBank/DDBJ whole genome shotgun (WGS) entry which is preliminary data.</text>
</comment>
<dbReference type="InterPro" id="IPR010181">
    <property type="entry name" value="CGCAxxGCC_motif"/>
</dbReference>
<dbReference type="PATRIC" id="fig|1121338.3.peg.1899"/>
<evidence type="ECO:0000313" key="2">
    <source>
        <dbReference type="Proteomes" id="UP000075531"/>
    </source>
</evidence>
<dbReference type="Pfam" id="PF09719">
    <property type="entry name" value="C_GCAxxG_C_C"/>
    <property type="match status" value="1"/>
</dbReference>
<dbReference type="OrthoDB" id="1624765at2"/>
<evidence type="ECO:0000313" key="1">
    <source>
        <dbReference type="EMBL" id="KYH34199.1"/>
    </source>
</evidence>
<proteinExistence type="predicted"/>
<dbReference type="RefSeq" id="WP_066825761.1">
    <property type="nucleotide sequence ID" value="NZ_LTBA01000022.1"/>
</dbReference>
<gene>
    <name evidence="1" type="ORF">CLTEP_18520</name>
</gene>
<dbReference type="Proteomes" id="UP000075531">
    <property type="component" value="Unassembled WGS sequence"/>
</dbReference>